<dbReference type="STRING" id="292462.AWC05_05210"/>
<keyword evidence="2" id="KW-1185">Reference proteome</keyword>
<dbReference type="AlphaFoldDB" id="A0A1X1TTV8"/>
<dbReference type="EMBL" id="LQOV01000034">
    <property type="protein sequence ID" value="ORV47973.1"/>
    <property type="molecule type" value="Genomic_DNA"/>
</dbReference>
<sequence length="94" mass="10530">MGPLQRADDLAVRVFWFLGDHWLGYRSPTDEEVAELRCAAFHFWKEAYSGDPLLAKAGDMADAVLELLSPLRGPDSAANLKNASDAYQRARFCR</sequence>
<comment type="caution">
    <text evidence="1">The sequence shown here is derived from an EMBL/GenBank/DDBJ whole genome shotgun (WGS) entry which is preliminary data.</text>
</comment>
<protein>
    <submittedName>
        <fullName evidence="1">Uncharacterized protein</fullName>
    </submittedName>
</protein>
<name>A0A1X1TTV8_MYCFL</name>
<evidence type="ECO:0000313" key="1">
    <source>
        <dbReference type="EMBL" id="ORV47973.1"/>
    </source>
</evidence>
<gene>
    <name evidence="1" type="ORF">AWC05_05210</name>
</gene>
<reference evidence="1 2" key="1">
    <citation type="submission" date="2016-01" db="EMBL/GenBank/DDBJ databases">
        <title>The new phylogeny of the genus Mycobacterium.</title>
        <authorList>
            <person name="Tarcisio F."/>
            <person name="Conor M."/>
            <person name="Antonella G."/>
            <person name="Elisabetta G."/>
            <person name="Giulia F.S."/>
            <person name="Sara T."/>
            <person name="Anna F."/>
            <person name="Clotilde B."/>
            <person name="Roberto B."/>
            <person name="Veronica D.S."/>
            <person name="Fabio R."/>
            <person name="Monica P."/>
            <person name="Olivier J."/>
            <person name="Enrico T."/>
            <person name="Nicola S."/>
        </authorList>
    </citation>
    <scope>NUCLEOTIDE SEQUENCE [LARGE SCALE GENOMIC DNA]</scope>
    <source>
        <strain evidence="1 2">DSM 44852</strain>
    </source>
</reference>
<dbReference type="OrthoDB" id="9857809at2"/>
<accession>A0A1X1TTV8</accession>
<organism evidence="1 2">
    <name type="scientific">Mycobacterium florentinum</name>
    <dbReference type="NCBI Taxonomy" id="292462"/>
    <lineage>
        <taxon>Bacteria</taxon>
        <taxon>Bacillati</taxon>
        <taxon>Actinomycetota</taxon>
        <taxon>Actinomycetes</taxon>
        <taxon>Mycobacteriales</taxon>
        <taxon>Mycobacteriaceae</taxon>
        <taxon>Mycobacterium</taxon>
        <taxon>Mycobacterium simiae complex</taxon>
    </lineage>
</organism>
<dbReference type="RefSeq" id="WP_085226018.1">
    <property type="nucleotide sequence ID" value="NZ_AP022576.1"/>
</dbReference>
<evidence type="ECO:0000313" key="2">
    <source>
        <dbReference type="Proteomes" id="UP000193010"/>
    </source>
</evidence>
<dbReference type="Proteomes" id="UP000193010">
    <property type="component" value="Unassembled WGS sequence"/>
</dbReference>
<proteinExistence type="predicted"/>